<evidence type="ECO:0000313" key="4">
    <source>
        <dbReference type="Proteomes" id="UP001568698"/>
    </source>
</evidence>
<sequence length="710" mass="79334">MRANVVRGDGFRGALNYALALQKNAMIVGGNLEGQSPRELASEFAVSRSLRPDCVRPVWHCSLSAPEAERPSPEQWGQAAKLLLHTAGLNPQKHQYVVVRHGDAVHDHVHVYASRIGLDGSIWHGQHEASLAQDATDRIERELGLTITRDRQSLRFQPKSTVKCSKRETEMWVRKGVEVPPKYFIAASLDGALEAGAKSWDDLAAVLELVGIDLKKNKRGAGYRLNYVEPVTGEECSYKASDIGKSYSFKHVASQIEENMNGESQRDPGESQGEDWGRSSHRNITEPRQDESPTGGDSDHCQDSSKSVTVSSSSAETGDLVQPNNRGDLDDGFMGLVRISERSVGGKSRQLGQDCPKISNNDAGYSSLGAAKSLSVKEEDMDREVLKNKVQESIDAALLRQERVELMEFAAALKEQGIEARLHYNEKLKKIMGFRLDFEGEHFQGHEVGIPWQEIRQRIILPEPMKKLDKPTVTICAAEPDEEENTSRCSREEALEAAKKRVPHFFEGIQMAEEEDGWALFSGAHGEVLFYEQPNGNTIYVNQNTYEAVAASLIYANERWGDGNIIVTSKNPRTIQKFLQAADEFGIHIDNREELETMMEGDIQSKPSPKDEPRVPFSAYAEKLEKLIEYEGYASLGDNERIKADLHAELNKMAQRGVLVAPEDMKKLADKLSDQIGYPEQAELAADYLQKIGHELNFEDQNNFRPKMAW</sequence>
<dbReference type="EMBL" id="JBGLYH010000007">
    <property type="protein sequence ID" value="MEZ7195986.1"/>
    <property type="molecule type" value="Genomic_DNA"/>
</dbReference>
<organism evidence="3 4">
    <name type="scientific">Pseudodesulfovibrio karagichevae</name>
    <dbReference type="NCBI Taxonomy" id="3239305"/>
    <lineage>
        <taxon>Bacteria</taxon>
        <taxon>Pseudomonadati</taxon>
        <taxon>Thermodesulfobacteriota</taxon>
        <taxon>Desulfovibrionia</taxon>
        <taxon>Desulfovibrionales</taxon>
        <taxon>Desulfovibrionaceae</taxon>
    </lineage>
</organism>
<dbReference type="Pfam" id="PF03432">
    <property type="entry name" value="Relaxase"/>
    <property type="match status" value="1"/>
</dbReference>
<proteinExistence type="predicted"/>
<dbReference type="Proteomes" id="UP001568698">
    <property type="component" value="Unassembled WGS sequence"/>
</dbReference>
<keyword evidence="4" id="KW-1185">Reference proteome</keyword>
<feature type="compositionally biased region" description="Basic and acidic residues" evidence="1">
    <location>
        <begin position="264"/>
        <end position="303"/>
    </location>
</feature>
<reference evidence="3 4" key="1">
    <citation type="submission" date="2024-08" db="EMBL/GenBank/DDBJ databases">
        <title>Sulfate-reducing bacteria isolated from formation water of the oil field in Kazakhstan and description of Pseudodesulfovibrio sp.</title>
        <authorList>
            <person name="Bidzhieva S.K."/>
            <person name="Tourova T.P."/>
            <person name="Grouzdev D.S."/>
            <person name="Beletsky A.V."/>
            <person name="Sokolova D.S."/>
            <person name="Samigullina S.R."/>
            <person name="Poltaraus A.B."/>
            <person name="Avtukh A.N."/>
            <person name="Tereshina V.M."/>
            <person name="Zhaparov N.S."/>
            <person name="Mardanov A.V."/>
            <person name="Nazina T.N."/>
        </authorList>
    </citation>
    <scope>NUCLEOTIDE SEQUENCE [LARGE SCALE GENOMIC DNA]</scope>
    <source>
        <strain evidence="3 4">9FUS</strain>
    </source>
</reference>
<dbReference type="InterPro" id="IPR005094">
    <property type="entry name" value="Endonuclease_MobA/VirD2"/>
</dbReference>
<gene>
    <name evidence="3" type="ORF">AB6M95_04430</name>
</gene>
<feature type="region of interest" description="Disordered" evidence="1">
    <location>
        <begin position="345"/>
        <end position="366"/>
    </location>
</feature>
<accession>A0ABV4K103</accession>
<dbReference type="RefSeq" id="WP_371385528.1">
    <property type="nucleotide sequence ID" value="NZ_JBGLYH010000007.1"/>
</dbReference>
<protein>
    <submittedName>
        <fullName evidence="3">Relaxase/mobilization nuclease domain-containing protein</fullName>
    </submittedName>
</protein>
<comment type="caution">
    <text evidence="3">The sequence shown here is derived from an EMBL/GenBank/DDBJ whole genome shotgun (WGS) entry which is preliminary data.</text>
</comment>
<name>A0ABV4K103_9BACT</name>
<feature type="domain" description="MobA/VirD2-like nuclease" evidence="2">
    <location>
        <begin position="22"/>
        <end position="145"/>
    </location>
</feature>
<evidence type="ECO:0000313" key="3">
    <source>
        <dbReference type="EMBL" id="MEZ7195986.1"/>
    </source>
</evidence>
<feature type="region of interest" description="Disordered" evidence="1">
    <location>
        <begin position="259"/>
        <end position="332"/>
    </location>
</feature>
<evidence type="ECO:0000259" key="2">
    <source>
        <dbReference type="Pfam" id="PF03432"/>
    </source>
</evidence>
<feature type="compositionally biased region" description="Low complexity" evidence="1">
    <location>
        <begin position="304"/>
        <end position="314"/>
    </location>
</feature>
<evidence type="ECO:0000256" key="1">
    <source>
        <dbReference type="SAM" id="MobiDB-lite"/>
    </source>
</evidence>